<accession>A0ABS2WF75</accession>
<comment type="caution">
    <text evidence="3">The sequence shown here is derived from an EMBL/GenBank/DDBJ whole genome shotgun (WGS) entry which is preliminary data.</text>
</comment>
<dbReference type="RefSeq" id="WP_205492282.1">
    <property type="nucleotide sequence ID" value="NZ_JAFHAP010000002.1"/>
</dbReference>
<dbReference type="PANTHER" id="PTHR30290">
    <property type="entry name" value="PERIPLASMIC BINDING COMPONENT OF ABC TRANSPORTER"/>
    <property type="match status" value="1"/>
</dbReference>
<proteinExistence type="predicted"/>
<dbReference type="Pfam" id="PF00496">
    <property type="entry name" value="SBP_bac_5"/>
    <property type="match status" value="1"/>
</dbReference>
<dbReference type="Gene3D" id="3.90.76.10">
    <property type="entry name" value="Dipeptide-binding Protein, Domain 1"/>
    <property type="match status" value="1"/>
</dbReference>
<evidence type="ECO:0000313" key="3">
    <source>
        <dbReference type="EMBL" id="MBN2908121.1"/>
    </source>
</evidence>
<feature type="chain" id="PRO_5045247736" evidence="1">
    <location>
        <begin position="21"/>
        <end position="546"/>
    </location>
</feature>
<keyword evidence="4" id="KW-1185">Reference proteome</keyword>
<dbReference type="InterPro" id="IPR039424">
    <property type="entry name" value="SBP_5"/>
</dbReference>
<dbReference type="PIRSF" id="PIRSF002741">
    <property type="entry name" value="MppA"/>
    <property type="match status" value="1"/>
</dbReference>
<sequence length="546" mass="62526">MRKPLCMAAILTALSLILSACDSLLPQVSSQNRIRSEKQVLNLTVSEEPATLDSAVAVDPNSVNLLNNVMEGLMRLGKDSKPEPAIAQQVEVSADKRVYTFHLREARWSDGEPVRADDFAYAWKRVLHPQIRSRSAYLFFPIQGAQDYHRGRIGWKQVGIRVVDEQTLRVTLTRPIPYFLELTTTSAYLPQRADIVKRLGKSYGKNTAEMVYDGPFRISGWEQGKSIILTRNEQYWDKGEVFLETVRTAVVRDTAEGIQLYHTYQTDTARVDQVYADLYKKSPDWKEQPTASVQFLQFNLQKPLFRNPYIRKAFSYAIDREALTDHLLNDGSMPAGSVIPPSIFPFNERSGEIAEKRPEIHRFDPRQAQAWLKKGMDDLHLERFPEEVVMTVPDTDKQVALFLQNQFRRNLGVEVKIDPKPLRRYPQQLDRGEFDIAINEWRSGYRDPGGVLVAFSSEGPCNPGKWSAPEYDRWLKQAASTADEEKRIGFYLQAEKKLLEDAPISPLDFQSEAFIQRKWVKNVVRHPFGADLTLKEAFIEGKSENK</sequence>
<dbReference type="Gene3D" id="3.10.105.10">
    <property type="entry name" value="Dipeptide-binding Protein, Domain 3"/>
    <property type="match status" value="1"/>
</dbReference>
<dbReference type="InterPro" id="IPR000914">
    <property type="entry name" value="SBP_5_dom"/>
</dbReference>
<organism evidence="3 4">
    <name type="scientific">Polycladomyces zharkentensis</name>
    <dbReference type="NCBI Taxonomy" id="2807616"/>
    <lineage>
        <taxon>Bacteria</taxon>
        <taxon>Bacillati</taxon>
        <taxon>Bacillota</taxon>
        <taxon>Bacilli</taxon>
        <taxon>Bacillales</taxon>
        <taxon>Thermoactinomycetaceae</taxon>
        <taxon>Polycladomyces</taxon>
    </lineage>
</organism>
<name>A0ABS2WF75_9BACL</name>
<dbReference type="CDD" id="cd08504">
    <property type="entry name" value="PBP2_OppA"/>
    <property type="match status" value="1"/>
</dbReference>
<dbReference type="SUPFAM" id="SSF53850">
    <property type="entry name" value="Periplasmic binding protein-like II"/>
    <property type="match status" value="1"/>
</dbReference>
<dbReference type="InterPro" id="IPR030678">
    <property type="entry name" value="Peptide/Ni-bd"/>
</dbReference>
<evidence type="ECO:0000256" key="1">
    <source>
        <dbReference type="SAM" id="SignalP"/>
    </source>
</evidence>
<dbReference type="Gene3D" id="3.40.190.10">
    <property type="entry name" value="Periplasmic binding protein-like II"/>
    <property type="match status" value="1"/>
</dbReference>
<dbReference type="PANTHER" id="PTHR30290:SF79">
    <property type="entry name" value="DIPEPTIDE-BINDING PROTEIN DPPE"/>
    <property type="match status" value="1"/>
</dbReference>
<evidence type="ECO:0000313" key="4">
    <source>
        <dbReference type="Proteomes" id="UP001177120"/>
    </source>
</evidence>
<feature type="signal peptide" evidence="1">
    <location>
        <begin position="1"/>
        <end position="20"/>
    </location>
</feature>
<dbReference type="Proteomes" id="UP001177120">
    <property type="component" value="Unassembled WGS sequence"/>
</dbReference>
<reference evidence="3" key="1">
    <citation type="journal article" date="2024" name="Int. J. Syst. Evol. Microbiol.">
        <title>Polycladomyces zharkentensis sp. nov., a novel thermophilic cellulose- and starch-degrading member of the Bacillota from a geothermal aquifer in Kazakhstan.</title>
        <authorList>
            <person name="Mashzhan A."/>
            <person name="Kistaubayeva A."/>
            <person name="Javier-Lopez R."/>
            <person name="Bissenova U."/>
            <person name="Bissenbay A."/>
            <person name="Birkeland N.K."/>
        </authorList>
    </citation>
    <scope>NUCLEOTIDE SEQUENCE</scope>
    <source>
        <strain evidence="3">ZKZ2T</strain>
    </source>
</reference>
<feature type="domain" description="Solute-binding protein family 5" evidence="2">
    <location>
        <begin position="81"/>
        <end position="459"/>
    </location>
</feature>
<keyword evidence="1" id="KW-0732">Signal</keyword>
<dbReference type="PROSITE" id="PS51257">
    <property type="entry name" value="PROKAR_LIPOPROTEIN"/>
    <property type="match status" value="1"/>
</dbReference>
<protein>
    <submittedName>
        <fullName evidence="3">Peptide ABC transporter substrate-binding protein</fullName>
    </submittedName>
</protein>
<gene>
    <name evidence="3" type="ORF">JQC72_01100</name>
</gene>
<dbReference type="EMBL" id="JAFHAP010000002">
    <property type="protein sequence ID" value="MBN2908121.1"/>
    <property type="molecule type" value="Genomic_DNA"/>
</dbReference>
<evidence type="ECO:0000259" key="2">
    <source>
        <dbReference type="Pfam" id="PF00496"/>
    </source>
</evidence>